<evidence type="ECO:0000256" key="1">
    <source>
        <dbReference type="SAM" id="SignalP"/>
    </source>
</evidence>
<sequence length="268" mass="30235">MLTSVLTLYLVACADAFSFGRSANYDPPFTANLHHDSIGEESGHLVYDKMVKFYDEDNLLKKFSKYANSSTYLLNDHQNLAVSDVKCTAVADPAAMNFLQRIWRWFRPAYLYNSYSWIESETRFPKNPVWWSAWEPASECIVSDGSGNSPNHDYYAISWAFACNPSTPDGENMNWNAIYSAGVPPRGSPSVWEDEHECAVPDGEVAQLWAQCLYVAVDYHTRKCKAENGRVSCDEYSPYQRADFPYISGKENIRLGCSVGKSKVQCSA</sequence>
<comment type="caution">
    <text evidence="2">The sequence shown here is derived from an EMBL/GenBank/DDBJ whole genome shotgun (WGS) entry which is preliminary data.</text>
</comment>
<dbReference type="AlphaFoldDB" id="A0AAV5RX61"/>
<gene>
    <name evidence="2" type="ORF">DAKH74_023230</name>
</gene>
<evidence type="ECO:0000313" key="2">
    <source>
        <dbReference type="EMBL" id="GMM55707.1"/>
    </source>
</evidence>
<keyword evidence="1" id="KW-0732">Signal</keyword>
<organism evidence="2 3">
    <name type="scientific">Maudiozyma humilis</name>
    <name type="common">Sour dough yeast</name>
    <name type="synonym">Kazachstania humilis</name>
    <dbReference type="NCBI Taxonomy" id="51915"/>
    <lineage>
        <taxon>Eukaryota</taxon>
        <taxon>Fungi</taxon>
        <taxon>Dikarya</taxon>
        <taxon>Ascomycota</taxon>
        <taxon>Saccharomycotina</taxon>
        <taxon>Saccharomycetes</taxon>
        <taxon>Saccharomycetales</taxon>
        <taxon>Saccharomycetaceae</taxon>
        <taxon>Maudiozyma</taxon>
    </lineage>
</organism>
<accession>A0AAV5RX61</accession>
<proteinExistence type="predicted"/>
<dbReference type="Proteomes" id="UP001377567">
    <property type="component" value="Unassembled WGS sequence"/>
</dbReference>
<name>A0AAV5RX61_MAUHU</name>
<dbReference type="EMBL" id="BTGD01000006">
    <property type="protein sequence ID" value="GMM55707.1"/>
    <property type="molecule type" value="Genomic_DNA"/>
</dbReference>
<evidence type="ECO:0000313" key="3">
    <source>
        <dbReference type="Proteomes" id="UP001377567"/>
    </source>
</evidence>
<reference evidence="2 3" key="1">
    <citation type="journal article" date="2023" name="Elife">
        <title>Identification of key yeast species and microbe-microbe interactions impacting larval growth of Drosophila in the wild.</title>
        <authorList>
            <person name="Mure A."/>
            <person name="Sugiura Y."/>
            <person name="Maeda R."/>
            <person name="Honda K."/>
            <person name="Sakurai N."/>
            <person name="Takahashi Y."/>
            <person name="Watada M."/>
            <person name="Katoh T."/>
            <person name="Gotoh A."/>
            <person name="Gotoh Y."/>
            <person name="Taniguchi I."/>
            <person name="Nakamura K."/>
            <person name="Hayashi T."/>
            <person name="Katayama T."/>
            <person name="Uemura T."/>
            <person name="Hattori Y."/>
        </authorList>
    </citation>
    <scope>NUCLEOTIDE SEQUENCE [LARGE SCALE GENOMIC DNA]</scope>
    <source>
        <strain evidence="2 3">KH-74</strain>
    </source>
</reference>
<keyword evidence="3" id="KW-1185">Reference proteome</keyword>
<feature type="chain" id="PRO_5043562888" evidence="1">
    <location>
        <begin position="17"/>
        <end position="268"/>
    </location>
</feature>
<feature type="signal peptide" evidence="1">
    <location>
        <begin position="1"/>
        <end position="16"/>
    </location>
</feature>
<protein>
    <submittedName>
        <fullName evidence="2">Uncharacterized protein</fullName>
    </submittedName>
</protein>